<reference evidence="2" key="1">
    <citation type="journal article" date="2014" name="Int. J. Syst. Evol. Microbiol.">
        <title>Complete genome of a new Firmicutes species belonging to the dominant human colonic microbiota ('Ruminococcus bicirculans') reveals two chromosomes and a selective capacity to utilize plant glucans.</title>
        <authorList>
            <consortium name="NISC Comparative Sequencing Program"/>
            <person name="Wegmann U."/>
            <person name="Louis P."/>
            <person name="Goesmann A."/>
            <person name="Henrissat B."/>
            <person name="Duncan S.H."/>
            <person name="Flint H.J."/>
        </authorList>
    </citation>
    <scope>NUCLEOTIDE SEQUENCE</scope>
    <source>
        <strain evidence="2">NBRC 109915</strain>
    </source>
</reference>
<accession>A0ABQ5VKA7</accession>
<sequence length="181" mass="19479">MKMLILPFVLFSWACVVNAQSLPLPQPPTEEPAMTLQRLAQIVQALDPDVVARGPALEFTLDDIPIIVIADAGADRMRAMVPIASAEGLEKADLLRLMQANFDAALDARYAVANGRLWGVFIHPLSPLQKDQFLSGLVQTITVAKTYGTAYTGGAAIFGGGDTGGIYRDLLEELRKKGEAL</sequence>
<protein>
    <submittedName>
        <fullName evidence="2">Uncharacterized protein</fullName>
    </submittedName>
</protein>
<organism evidence="2 3">
    <name type="scientific">Sulfitobacter pacificus</name>
    <dbReference type="NCBI Taxonomy" id="1499314"/>
    <lineage>
        <taxon>Bacteria</taxon>
        <taxon>Pseudomonadati</taxon>
        <taxon>Pseudomonadota</taxon>
        <taxon>Alphaproteobacteria</taxon>
        <taxon>Rhodobacterales</taxon>
        <taxon>Roseobacteraceae</taxon>
        <taxon>Sulfitobacter</taxon>
    </lineage>
</organism>
<evidence type="ECO:0000313" key="2">
    <source>
        <dbReference type="EMBL" id="GLQ27477.1"/>
    </source>
</evidence>
<gene>
    <name evidence="2" type="ORF">GCM10007927_22800</name>
</gene>
<dbReference type="SUPFAM" id="SSF69635">
    <property type="entry name" value="Type III secretory system chaperone-like"/>
    <property type="match status" value="1"/>
</dbReference>
<evidence type="ECO:0000313" key="3">
    <source>
        <dbReference type="Proteomes" id="UP001161388"/>
    </source>
</evidence>
<comment type="caution">
    <text evidence="2">The sequence shown here is derived from an EMBL/GenBank/DDBJ whole genome shotgun (WGS) entry which is preliminary data.</text>
</comment>
<reference evidence="2" key="2">
    <citation type="submission" date="2023-01" db="EMBL/GenBank/DDBJ databases">
        <title>Draft genome sequence of Sulfitobacter pacificus strain NBRC 109915.</title>
        <authorList>
            <person name="Sun Q."/>
            <person name="Mori K."/>
        </authorList>
    </citation>
    <scope>NUCLEOTIDE SEQUENCE</scope>
    <source>
        <strain evidence="2">NBRC 109915</strain>
    </source>
</reference>
<proteinExistence type="predicted"/>
<dbReference type="Proteomes" id="UP001161388">
    <property type="component" value="Unassembled WGS sequence"/>
</dbReference>
<keyword evidence="1" id="KW-0732">Signal</keyword>
<feature type="chain" id="PRO_5046304136" evidence="1">
    <location>
        <begin position="20"/>
        <end position="181"/>
    </location>
</feature>
<dbReference type="RefSeq" id="WP_284373513.1">
    <property type="nucleotide sequence ID" value="NZ_BSNL01000001.1"/>
</dbReference>
<dbReference type="EMBL" id="BSNL01000001">
    <property type="protein sequence ID" value="GLQ27477.1"/>
    <property type="molecule type" value="Genomic_DNA"/>
</dbReference>
<name>A0ABQ5VKA7_9RHOB</name>
<feature type="signal peptide" evidence="1">
    <location>
        <begin position="1"/>
        <end position="19"/>
    </location>
</feature>
<evidence type="ECO:0000256" key="1">
    <source>
        <dbReference type="SAM" id="SignalP"/>
    </source>
</evidence>
<keyword evidence="3" id="KW-1185">Reference proteome</keyword>